<reference evidence="1" key="1">
    <citation type="journal article" date="2015" name="Nature">
        <title>Complex archaea that bridge the gap between prokaryotes and eukaryotes.</title>
        <authorList>
            <person name="Spang A."/>
            <person name="Saw J.H."/>
            <person name="Jorgensen S.L."/>
            <person name="Zaremba-Niedzwiedzka K."/>
            <person name="Martijn J."/>
            <person name="Lind A.E."/>
            <person name="van Eijk R."/>
            <person name="Schleper C."/>
            <person name="Guy L."/>
            <person name="Ettema T.J."/>
        </authorList>
    </citation>
    <scope>NUCLEOTIDE SEQUENCE</scope>
</reference>
<gene>
    <name evidence="1" type="ORF">LCGC14_1991200</name>
</gene>
<evidence type="ECO:0000313" key="1">
    <source>
        <dbReference type="EMBL" id="KKL81797.1"/>
    </source>
</evidence>
<dbReference type="AlphaFoldDB" id="A0A0F9I364"/>
<organism evidence="1">
    <name type="scientific">marine sediment metagenome</name>
    <dbReference type="NCBI Taxonomy" id="412755"/>
    <lineage>
        <taxon>unclassified sequences</taxon>
        <taxon>metagenomes</taxon>
        <taxon>ecological metagenomes</taxon>
    </lineage>
</organism>
<proteinExistence type="predicted"/>
<comment type="caution">
    <text evidence="1">The sequence shown here is derived from an EMBL/GenBank/DDBJ whole genome shotgun (WGS) entry which is preliminary data.</text>
</comment>
<protein>
    <submittedName>
        <fullName evidence="1">Uncharacterized protein</fullName>
    </submittedName>
</protein>
<dbReference type="EMBL" id="LAZR01022461">
    <property type="protein sequence ID" value="KKL81797.1"/>
    <property type="molecule type" value="Genomic_DNA"/>
</dbReference>
<sequence length="48" mass="5961">MIQSIVEKLEHYNIYNLKRIHRVLKFFKDLFKNNISIKEMGIEYVIQY</sequence>
<accession>A0A0F9I364</accession>
<name>A0A0F9I364_9ZZZZ</name>